<dbReference type="AlphaFoldDB" id="A0A9W6HAJ3"/>
<proteinExistence type="inferred from homology"/>
<dbReference type="GO" id="GO:0005886">
    <property type="term" value="C:plasma membrane"/>
    <property type="evidence" value="ECO:0007669"/>
    <property type="project" value="UniProtKB-SubCell"/>
</dbReference>
<keyword evidence="11" id="KW-1185">Reference proteome</keyword>
<dbReference type="GO" id="GO:0044781">
    <property type="term" value="P:bacterial-type flagellum organization"/>
    <property type="evidence" value="ECO:0007669"/>
    <property type="project" value="InterPro"/>
</dbReference>
<organism evidence="10 11">
    <name type="scientific">Leifsonia poae</name>
    <dbReference type="NCBI Taxonomy" id="110933"/>
    <lineage>
        <taxon>Bacteria</taxon>
        <taxon>Bacillati</taxon>
        <taxon>Actinomycetota</taxon>
        <taxon>Actinomycetes</taxon>
        <taxon>Micrococcales</taxon>
        <taxon>Microbacteriaceae</taxon>
        <taxon>Leifsonia</taxon>
    </lineage>
</organism>
<sequence length="169" mass="17976">MDTVFVALRVLVVLGVIVTVLWYVQRRVTKGKRGARRGNAVTVVGRQGVGAKASVVVVDVDGTRFVLGVTERAVNVLHSGDRPVDAEVTRLAPVRQTFAKSLDRVEEPAVVEGEAVSVSGAVKPGTSDRQDADYLSAHGRASVFDEALKGSILSPATWRQASSAVRAKK</sequence>
<reference evidence="10" key="1">
    <citation type="journal article" date="2014" name="Int. J. Syst. Evol. Microbiol.">
        <title>Complete genome sequence of Corynebacterium casei LMG S-19264T (=DSM 44701T), isolated from a smear-ripened cheese.</title>
        <authorList>
            <consortium name="US DOE Joint Genome Institute (JGI-PGF)"/>
            <person name="Walter F."/>
            <person name="Albersmeier A."/>
            <person name="Kalinowski J."/>
            <person name="Ruckert C."/>
        </authorList>
    </citation>
    <scope>NUCLEOTIDE SEQUENCE</scope>
    <source>
        <strain evidence="10">VKM Ac-1401</strain>
    </source>
</reference>
<comment type="caution">
    <text evidence="10">The sequence shown here is derived from an EMBL/GenBank/DDBJ whole genome shotgun (WGS) entry which is preliminary data.</text>
</comment>
<dbReference type="RefSeq" id="WP_271177608.1">
    <property type="nucleotide sequence ID" value="NZ_BAAAJO010000002.1"/>
</dbReference>
<keyword evidence="7" id="KW-0975">Bacterial flagellum</keyword>
<protein>
    <recommendedName>
        <fullName evidence="12">Flagellar protein</fullName>
    </recommendedName>
</protein>
<gene>
    <name evidence="10" type="ORF">GCM10017584_25290</name>
</gene>
<dbReference type="InterPro" id="IPR022781">
    <property type="entry name" value="Flagellar_biosynth_FliO"/>
</dbReference>
<dbReference type="EMBL" id="BSEN01000012">
    <property type="protein sequence ID" value="GLJ76955.1"/>
    <property type="molecule type" value="Genomic_DNA"/>
</dbReference>
<comment type="similarity">
    <text evidence="8">Belongs to the FliO/MopB family.</text>
</comment>
<evidence type="ECO:0000256" key="7">
    <source>
        <dbReference type="ARBA" id="ARBA00023143"/>
    </source>
</evidence>
<evidence type="ECO:0000256" key="3">
    <source>
        <dbReference type="ARBA" id="ARBA00022475"/>
    </source>
</evidence>
<reference evidence="10" key="2">
    <citation type="submission" date="2023-01" db="EMBL/GenBank/DDBJ databases">
        <authorList>
            <person name="Sun Q."/>
            <person name="Evtushenko L."/>
        </authorList>
    </citation>
    <scope>NUCLEOTIDE SEQUENCE</scope>
    <source>
        <strain evidence="10">VKM Ac-1401</strain>
    </source>
</reference>
<keyword evidence="5 9" id="KW-1133">Transmembrane helix</keyword>
<dbReference type="Pfam" id="PF04347">
    <property type="entry name" value="FliO"/>
    <property type="match status" value="1"/>
</dbReference>
<evidence type="ECO:0000313" key="10">
    <source>
        <dbReference type="EMBL" id="GLJ76955.1"/>
    </source>
</evidence>
<evidence type="ECO:0000256" key="1">
    <source>
        <dbReference type="ARBA" id="ARBA00004117"/>
    </source>
</evidence>
<dbReference type="PANTHER" id="PTHR38766:SF1">
    <property type="entry name" value="FLAGELLAR PROTEIN FLIO"/>
    <property type="match status" value="1"/>
</dbReference>
<name>A0A9W6HAJ3_9MICO</name>
<keyword evidence="6 9" id="KW-0472">Membrane</keyword>
<comment type="subcellular location">
    <subcellularLocation>
        <location evidence="1">Bacterial flagellum basal body</location>
    </subcellularLocation>
    <subcellularLocation>
        <location evidence="2">Cell membrane</location>
    </subcellularLocation>
</comment>
<evidence type="ECO:0000313" key="11">
    <source>
        <dbReference type="Proteomes" id="UP001142372"/>
    </source>
</evidence>
<evidence type="ECO:0000256" key="6">
    <source>
        <dbReference type="ARBA" id="ARBA00023136"/>
    </source>
</evidence>
<evidence type="ECO:0000256" key="8">
    <source>
        <dbReference type="ARBA" id="ARBA00037937"/>
    </source>
</evidence>
<evidence type="ECO:0000256" key="9">
    <source>
        <dbReference type="SAM" id="Phobius"/>
    </source>
</evidence>
<evidence type="ECO:0000256" key="2">
    <source>
        <dbReference type="ARBA" id="ARBA00004236"/>
    </source>
</evidence>
<dbReference type="Proteomes" id="UP001142372">
    <property type="component" value="Unassembled WGS sequence"/>
</dbReference>
<dbReference type="PANTHER" id="PTHR38766">
    <property type="entry name" value="FLAGELLAR PROTEIN FLIO"/>
    <property type="match status" value="1"/>
</dbReference>
<evidence type="ECO:0008006" key="12">
    <source>
        <dbReference type="Google" id="ProtNLM"/>
    </source>
</evidence>
<keyword evidence="3" id="KW-1003">Cell membrane</keyword>
<keyword evidence="4 9" id="KW-0812">Transmembrane</keyword>
<accession>A0A9W6HAJ3</accession>
<feature type="transmembrane region" description="Helical" evidence="9">
    <location>
        <begin position="6"/>
        <end position="24"/>
    </location>
</feature>
<evidence type="ECO:0000256" key="4">
    <source>
        <dbReference type="ARBA" id="ARBA00022692"/>
    </source>
</evidence>
<evidence type="ECO:0000256" key="5">
    <source>
        <dbReference type="ARBA" id="ARBA00022989"/>
    </source>
</evidence>
<dbReference type="GO" id="GO:0009425">
    <property type="term" value="C:bacterial-type flagellum basal body"/>
    <property type="evidence" value="ECO:0007669"/>
    <property type="project" value="UniProtKB-SubCell"/>
</dbReference>
<dbReference type="InterPro" id="IPR052205">
    <property type="entry name" value="FliO/MopB"/>
</dbReference>